<feature type="region of interest" description="Disordered" evidence="2">
    <location>
        <begin position="160"/>
        <end position="185"/>
    </location>
</feature>
<feature type="domain" description="Metallo-beta-lactamase" evidence="3">
    <location>
        <begin position="18"/>
        <end position="262"/>
    </location>
</feature>
<dbReference type="EMBL" id="LT960611">
    <property type="protein sequence ID" value="SON51017.1"/>
    <property type="molecule type" value="Genomic_DNA"/>
</dbReference>
<feature type="compositionally biased region" description="Polar residues" evidence="2">
    <location>
        <begin position="160"/>
        <end position="172"/>
    </location>
</feature>
<dbReference type="KEGG" id="vta:A3051"/>
<proteinExistence type="predicted"/>
<dbReference type="RefSeq" id="WP_102523408.1">
    <property type="nucleotide sequence ID" value="NZ_LT960611.1"/>
</dbReference>
<protein>
    <submittedName>
        <fullName evidence="5">Right junction gene, LPS locus</fullName>
    </submittedName>
</protein>
<name>A0A2N8ZGJ6_9VIBR</name>
<dbReference type="InterPro" id="IPR011108">
    <property type="entry name" value="RMMBL"/>
</dbReference>
<dbReference type="PANTHER" id="PTHR11203:SF37">
    <property type="entry name" value="INTEGRATOR COMPLEX SUBUNIT 11"/>
    <property type="match status" value="1"/>
</dbReference>
<dbReference type="SMART" id="SM00849">
    <property type="entry name" value="Lactamase_B"/>
    <property type="match status" value="1"/>
</dbReference>
<feature type="domain" description="Beta-Casp" evidence="4">
    <location>
        <begin position="289"/>
        <end position="419"/>
    </location>
</feature>
<evidence type="ECO:0000256" key="2">
    <source>
        <dbReference type="SAM" id="MobiDB-lite"/>
    </source>
</evidence>
<dbReference type="InterPro" id="IPR022712">
    <property type="entry name" value="Beta_Casp"/>
</dbReference>
<dbReference type="SUPFAM" id="SSF56281">
    <property type="entry name" value="Metallo-hydrolase/oxidoreductase"/>
    <property type="match status" value="1"/>
</dbReference>
<accession>A0A2N8ZGJ6</accession>
<dbReference type="GO" id="GO:0016787">
    <property type="term" value="F:hydrolase activity"/>
    <property type="evidence" value="ECO:0007669"/>
    <property type="project" value="UniProtKB-KW"/>
</dbReference>
<evidence type="ECO:0000313" key="5">
    <source>
        <dbReference type="EMBL" id="SON51017.1"/>
    </source>
</evidence>
<dbReference type="CDD" id="cd16295">
    <property type="entry name" value="TTHA0252-CPSF-like_MBL-fold"/>
    <property type="match status" value="1"/>
</dbReference>
<dbReference type="PANTHER" id="PTHR11203">
    <property type="entry name" value="CLEAVAGE AND POLYADENYLATION SPECIFICITY FACTOR FAMILY MEMBER"/>
    <property type="match status" value="1"/>
</dbReference>
<sequence length="500" mass="56012">MKAIHHKTIHHGGKNTVTGSCHELQLGKNSLLIDCGLFQGQDLASRGNKALDIDFPIKHIKALLLTHSHIDHIGRIPWLLAAGFKAPIYCTPATAELAPLMLEDTLKLQLNLDKGQRARILERIRKQIKPIPYNQWYRINLKLNLNEALLKNRNISSSSLKNQSTQLSSSRNRGTRCPRSTQSKHDPQYDYCYIRFQEAGHILGSAYIEIKLPNNQVIVFSGDLGPSNTPLLPDPKPPKRADYLYLESTYGDKTHQDITTRRERLNHIINKSLNNGGTIIIPAFSVGRTQELLFDIEQLLHDQKLSHRLPIIVDSPLASKITRSYRRYRKLWSAEAKNKVSNSRQPLKFSQCIVIEDHKQHMGLVNRLATSGEPAIVISASGMCQGGRVVNYLKALLPDERTDVIFAGYQAHGTLGRTLQNSAKHAVNSVDINGERIPLKAQVHTMYGYSAHADQSDLTKFVAGIGSQVSEIHLIHGDVEPKKTLKQLLVKQNPSTKVIT</sequence>
<evidence type="ECO:0000259" key="3">
    <source>
        <dbReference type="SMART" id="SM00849"/>
    </source>
</evidence>
<evidence type="ECO:0000313" key="6">
    <source>
        <dbReference type="Proteomes" id="UP000235828"/>
    </source>
</evidence>
<dbReference type="InterPro" id="IPR001279">
    <property type="entry name" value="Metallo-B-lactamas"/>
</dbReference>
<dbReference type="GO" id="GO:0004521">
    <property type="term" value="F:RNA endonuclease activity"/>
    <property type="evidence" value="ECO:0007669"/>
    <property type="project" value="TreeGrafter"/>
</dbReference>
<dbReference type="InterPro" id="IPR036866">
    <property type="entry name" value="RibonucZ/Hydroxyglut_hydro"/>
</dbReference>
<reference evidence="5 6" key="1">
    <citation type="submission" date="2017-10" db="EMBL/GenBank/DDBJ databases">
        <authorList>
            <person name="Banno H."/>
            <person name="Chua N.-H."/>
        </authorList>
    </citation>
    <scope>NUCLEOTIDE SEQUENCE [LARGE SCALE GENOMIC DNA]</scope>
    <source>
        <strain evidence="5">Vibrio tapetis CECT4600</strain>
    </source>
</reference>
<dbReference type="Pfam" id="PF07521">
    <property type="entry name" value="RMMBL"/>
    <property type="match status" value="1"/>
</dbReference>
<dbReference type="InterPro" id="IPR050698">
    <property type="entry name" value="MBL"/>
</dbReference>
<gene>
    <name evidence="5" type="primary">rjg</name>
    <name evidence="5" type="ORF">VTAP4600_A3051</name>
</gene>
<dbReference type="Gene3D" id="3.40.50.10890">
    <property type="match status" value="1"/>
</dbReference>
<keyword evidence="6" id="KW-1185">Reference proteome</keyword>
<dbReference type="Pfam" id="PF10996">
    <property type="entry name" value="Beta-Casp"/>
    <property type="match status" value="1"/>
</dbReference>
<organism evidence="5 6">
    <name type="scientific">Vibrio tapetis subsp. tapetis</name>
    <dbReference type="NCBI Taxonomy" id="1671868"/>
    <lineage>
        <taxon>Bacteria</taxon>
        <taxon>Pseudomonadati</taxon>
        <taxon>Pseudomonadota</taxon>
        <taxon>Gammaproteobacteria</taxon>
        <taxon>Vibrionales</taxon>
        <taxon>Vibrionaceae</taxon>
        <taxon>Vibrio</taxon>
    </lineage>
</organism>
<keyword evidence="1" id="KW-0378">Hydrolase</keyword>
<dbReference type="AlphaFoldDB" id="A0A2N8ZGJ6"/>
<dbReference type="Pfam" id="PF00753">
    <property type="entry name" value="Lactamase_B"/>
    <property type="match status" value="1"/>
</dbReference>
<evidence type="ECO:0000256" key="1">
    <source>
        <dbReference type="ARBA" id="ARBA00022801"/>
    </source>
</evidence>
<dbReference type="Gene3D" id="3.60.15.10">
    <property type="entry name" value="Ribonuclease Z/Hydroxyacylglutathione hydrolase-like"/>
    <property type="match status" value="1"/>
</dbReference>
<dbReference type="OrthoDB" id="9803916at2"/>
<dbReference type="Proteomes" id="UP000235828">
    <property type="component" value="Chromosome A"/>
</dbReference>
<dbReference type="SMART" id="SM01027">
    <property type="entry name" value="Beta-Casp"/>
    <property type="match status" value="1"/>
</dbReference>
<evidence type="ECO:0000259" key="4">
    <source>
        <dbReference type="SMART" id="SM01027"/>
    </source>
</evidence>